<organism evidence="1">
    <name type="scientific">Rhizophora mucronata</name>
    <name type="common">Asiatic mangrove</name>
    <dbReference type="NCBI Taxonomy" id="61149"/>
    <lineage>
        <taxon>Eukaryota</taxon>
        <taxon>Viridiplantae</taxon>
        <taxon>Streptophyta</taxon>
        <taxon>Embryophyta</taxon>
        <taxon>Tracheophyta</taxon>
        <taxon>Spermatophyta</taxon>
        <taxon>Magnoliopsida</taxon>
        <taxon>eudicotyledons</taxon>
        <taxon>Gunneridae</taxon>
        <taxon>Pentapetalae</taxon>
        <taxon>rosids</taxon>
        <taxon>fabids</taxon>
        <taxon>Malpighiales</taxon>
        <taxon>Rhizophoraceae</taxon>
        <taxon>Rhizophora</taxon>
    </lineage>
</organism>
<sequence>MFCSSPEKKIHQVITAMTNSNNNSNIKGNFPLVQSTKH</sequence>
<reference evidence="1" key="1">
    <citation type="submission" date="2018-02" db="EMBL/GenBank/DDBJ databases">
        <title>Rhizophora mucronata_Transcriptome.</title>
        <authorList>
            <person name="Meera S.P."/>
            <person name="Sreeshan A."/>
            <person name="Augustine A."/>
        </authorList>
    </citation>
    <scope>NUCLEOTIDE SEQUENCE</scope>
    <source>
        <tissue evidence="1">Leaf</tissue>
    </source>
</reference>
<name>A0A2P2Q8A8_RHIMU</name>
<protein>
    <submittedName>
        <fullName evidence="1">Uncharacterized protein</fullName>
    </submittedName>
</protein>
<dbReference type="AlphaFoldDB" id="A0A2P2Q8A8"/>
<evidence type="ECO:0000313" key="1">
    <source>
        <dbReference type="EMBL" id="MBX63187.1"/>
    </source>
</evidence>
<proteinExistence type="predicted"/>
<accession>A0A2P2Q8A8</accession>
<dbReference type="EMBL" id="GGEC01082703">
    <property type="protein sequence ID" value="MBX63187.1"/>
    <property type="molecule type" value="Transcribed_RNA"/>
</dbReference>